<dbReference type="InParanoid" id="A0A2T3BA11"/>
<evidence type="ECO:0000256" key="1">
    <source>
        <dbReference type="SAM" id="MobiDB-lite"/>
    </source>
</evidence>
<keyword evidence="4" id="KW-1185">Reference proteome</keyword>
<dbReference type="Proteomes" id="UP000241818">
    <property type="component" value="Unassembled WGS sequence"/>
</dbReference>
<proteinExistence type="predicted"/>
<dbReference type="EMBL" id="KZ679007">
    <property type="protein sequence ID" value="PSS25128.1"/>
    <property type="molecule type" value="Genomic_DNA"/>
</dbReference>
<protein>
    <submittedName>
        <fullName evidence="3">Uncharacterized protein</fullName>
    </submittedName>
</protein>
<dbReference type="GeneID" id="36574345"/>
<sequence>MSSQLSDAPASSTKSPPSPRSKNQSNPSITEPSSFPKLHRSHHHHHHIHRHHAKDTHSAHSNPRSSASLMGAEMDGSKSEGVTPIHSQNPSRRASVLGTSPELEGMLLSWKAERKNVKEIEVREEKERGILRSSELRNALMDLNTLSNNTTRRLDNTYYSVLEKLSVLQGMITSLQELAKMTRSLNEEFKVEASKVVEEVEGSLAGFQEFEGQQKQIEGLGERVKAGRGRIRALTARVDVVRERVEGWEKAEEEWQDRARKRFRVLWVVMSIAAAIFIAFSIFQYTPVRTQEPGALKGMNVSDIMIASPELLEKIRNGTWSLKRNAADSLKKMRDGGTEQEGLDEDPRLRLLDEL</sequence>
<dbReference type="AlphaFoldDB" id="A0A2T3BA11"/>
<feature type="compositionally biased region" description="Polar residues" evidence="1">
    <location>
        <begin position="23"/>
        <end position="33"/>
    </location>
</feature>
<accession>A0A2T3BA11</accession>
<feature type="compositionally biased region" description="Low complexity" evidence="1">
    <location>
        <begin position="1"/>
        <end position="15"/>
    </location>
</feature>
<dbReference type="STRING" id="857342.A0A2T3BA11"/>
<gene>
    <name evidence="3" type="ORF">M430DRAFT_32949</name>
</gene>
<dbReference type="OrthoDB" id="5419542at2759"/>
<organism evidence="3 4">
    <name type="scientific">Amorphotheca resinae ATCC 22711</name>
    <dbReference type="NCBI Taxonomy" id="857342"/>
    <lineage>
        <taxon>Eukaryota</taxon>
        <taxon>Fungi</taxon>
        <taxon>Dikarya</taxon>
        <taxon>Ascomycota</taxon>
        <taxon>Pezizomycotina</taxon>
        <taxon>Leotiomycetes</taxon>
        <taxon>Helotiales</taxon>
        <taxon>Amorphothecaceae</taxon>
        <taxon>Amorphotheca</taxon>
    </lineage>
</organism>
<dbReference type="RefSeq" id="XP_024723727.1">
    <property type="nucleotide sequence ID" value="XM_024866264.1"/>
</dbReference>
<feature type="compositionally biased region" description="Polar residues" evidence="1">
    <location>
        <begin position="59"/>
        <end position="68"/>
    </location>
</feature>
<evidence type="ECO:0000313" key="3">
    <source>
        <dbReference type="EMBL" id="PSS25128.1"/>
    </source>
</evidence>
<feature type="region of interest" description="Disordered" evidence="1">
    <location>
        <begin position="1"/>
        <end position="100"/>
    </location>
</feature>
<keyword evidence="2" id="KW-0812">Transmembrane</keyword>
<keyword evidence="2" id="KW-0472">Membrane</keyword>
<evidence type="ECO:0000256" key="2">
    <source>
        <dbReference type="SAM" id="Phobius"/>
    </source>
</evidence>
<evidence type="ECO:0000313" key="4">
    <source>
        <dbReference type="Proteomes" id="UP000241818"/>
    </source>
</evidence>
<feature type="compositionally biased region" description="Basic residues" evidence="1">
    <location>
        <begin position="37"/>
        <end position="54"/>
    </location>
</feature>
<keyword evidence="2" id="KW-1133">Transmembrane helix</keyword>
<feature type="transmembrane region" description="Helical" evidence="2">
    <location>
        <begin position="265"/>
        <end position="283"/>
    </location>
</feature>
<reference evidence="3 4" key="1">
    <citation type="journal article" date="2018" name="New Phytol.">
        <title>Comparative genomics and transcriptomics depict ericoid mycorrhizal fungi as versatile saprotrophs and plant mutualists.</title>
        <authorList>
            <person name="Martino E."/>
            <person name="Morin E."/>
            <person name="Grelet G.A."/>
            <person name="Kuo A."/>
            <person name="Kohler A."/>
            <person name="Daghino S."/>
            <person name="Barry K.W."/>
            <person name="Cichocki N."/>
            <person name="Clum A."/>
            <person name="Dockter R.B."/>
            <person name="Hainaut M."/>
            <person name="Kuo R.C."/>
            <person name="LaButti K."/>
            <person name="Lindahl B.D."/>
            <person name="Lindquist E.A."/>
            <person name="Lipzen A."/>
            <person name="Khouja H.R."/>
            <person name="Magnuson J."/>
            <person name="Murat C."/>
            <person name="Ohm R.A."/>
            <person name="Singer S.W."/>
            <person name="Spatafora J.W."/>
            <person name="Wang M."/>
            <person name="Veneault-Fourrey C."/>
            <person name="Henrissat B."/>
            <person name="Grigoriev I.V."/>
            <person name="Martin F.M."/>
            <person name="Perotto S."/>
        </authorList>
    </citation>
    <scope>NUCLEOTIDE SEQUENCE [LARGE SCALE GENOMIC DNA]</scope>
    <source>
        <strain evidence="3 4">ATCC 22711</strain>
    </source>
</reference>
<name>A0A2T3BA11_AMORE</name>